<name>A0ACC0JCP8_CHOFU</name>
<organism evidence="1 2">
    <name type="scientific">Choristoneura fumiferana</name>
    <name type="common">Spruce budworm moth</name>
    <name type="synonym">Archips fumiferana</name>
    <dbReference type="NCBI Taxonomy" id="7141"/>
    <lineage>
        <taxon>Eukaryota</taxon>
        <taxon>Metazoa</taxon>
        <taxon>Ecdysozoa</taxon>
        <taxon>Arthropoda</taxon>
        <taxon>Hexapoda</taxon>
        <taxon>Insecta</taxon>
        <taxon>Pterygota</taxon>
        <taxon>Neoptera</taxon>
        <taxon>Endopterygota</taxon>
        <taxon>Lepidoptera</taxon>
        <taxon>Glossata</taxon>
        <taxon>Ditrysia</taxon>
        <taxon>Tortricoidea</taxon>
        <taxon>Tortricidae</taxon>
        <taxon>Tortricinae</taxon>
        <taxon>Choristoneura</taxon>
    </lineage>
</organism>
<comment type="caution">
    <text evidence="1">The sequence shown here is derived from an EMBL/GenBank/DDBJ whole genome shotgun (WGS) entry which is preliminary data.</text>
</comment>
<dbReference type="EMBL" id="CM046116">
    <property type="protein sequence ID" value="KAI8421910.1"/>
    <property type="molecule type" value="Genomic_DNA"/>
</dbReference>
<evidence type="ECO:0000313" key="1">
    <source>
        <dbReference type="EMBL" id="KAI8421910.1"/>
    </source>
</evidence>
<sequence>MEWNRATSIASAHMKNRLHSTLHQPPSKENSDREDLKTDIQHRKETFYRKSPPADSAVSSAPASLSPQPHADMWPRRSTVGHMPPPYTSCFGWKRPVSVNLRLSSVHPFISLVQRCACRSAISIRELIGFNGNNSLVNIRLRNEQRTYSPCWLRVVVFDLISDKDYRLAV</sequence>
<keyword evidence="2" id="KW-1185">Reference proteome</keyword>
<evidence type="ECO:0000313" key="2">
    <source>
        <dbReference type="Proteomes" id="UP001064048"/>
    </source>
</evidence>
<gene>
    <name evidence="1" type="ORF">MSG28_009833</name>
</gene>
<proteinExistence type="predicted"/>
<dbReference type="Proteomes" id="UP001064048">
    <property type="component" value="Chromosome 16"/>
</dbReference>
<reference evidence="1 2" key="1">
    <citation type="journal article" date="2022" name="Genome Biol. Evol.">
        <title>The Spruce Budworm Genome: Reconstructing the Evolutionary History of Antifreeze Proteins.</title>
        <authorList>
            <person name="Beliveau C."/>
            <person name="Gagne P."/>
            <person name="Picq S."/>
            <person name="Vernygora O."/>
            <person name="Keeling C.I."/>
            <person name="Pinkney K."/>
            <person name="Doucet D."/>
            <person name="Wen F."/>
            <person name="Johnston J.S."/>
            <person name="Maaroufi H."/>
            <person name="Boyle B."/>
            <person name="Laroche J."/>
            <person name="Dewar K."/>
            <person name="Juretic N."/>
            <person name="Blackburn G."/>
            <person name="Nisole A."/>
            <person name="Brunet B."/>
            <person name="Brandao M."/>
            <person name="Lumley L."/>
            <person name="Duan J."/>
            <person name="Quan G."/>
            <person name="Lucarotti C.J."/>
            <person name="Roe A.D."/>
            <person name="Sperling F.A.H."/>
            <person name="Levesque R.C."/>
            <person name="Cusson M."/>
        </authorList>
    </citation>
    <scope>NUCLEOTIDE SEQUENCE [LARGE SCALE GENOMIC DNA]</scope>
    <source>
        <strain evidence="1">Glfc:IPQL:Cfum</strain>
    </source>
</reference>
<accession>A0ACC0JCP8</accession>
<protein>
    <submittedName>
        <fullName evidence="1">Uncharacterized protein</fullName>
    </submittedName>
</protein>